<sequence>MGKNRIYFNAGFKSFDVTKWNAKGSVWYEWMERSRRMMRRTTISSKAMDWICSLLREASTDNEKNIRRWRFADRKEEFFCTRKHNDYGRYMSIIALNAGGRSVIIIPESVLNAGWYDLAFKIENFIKSHKGLVPTILSRATDPKYPYAKAVRDSKWLTKSHRGTEMTRQARGWAIEQHRTEQSNVQEMSIISSSDVLIDAVLQTTNPKSQILIRDGMEKGVEEVACNTLEQRLVSSIEEWEVEEAEPLCTQQHLTTEKEKDICLGKIKSDQTGEITGC</sequence>
<gene>
    <name evidence="1" type="ORF">H5410_014665</name>
</gene>
<evidence type="ECO:0000313" key="2">
    <source>
        <dbReference type="Proteomes" id="UP000824120"/>
    </source>
</evidence>
<reference evidence="1 2" key="1">
    <citation type="submission" date="2020-09" db="EMBL/GenBank/DDBJ databases">
        <title>De no assembly of potato wild relative species, Solanum commersonii.</title>
        <authorList>
            <person name="Cho K."/>
        </authorList>
    </citation>
    <scope>NUCLEOTIDE SEQUENCE [LARGE SCALE GENOMIC DNA]</scope>
    <source>
        <strain evidence="1">LZ3.2</strain>
        <tissue evidence="1">Leaf</tissue>
    </source>
</reference>
<accession>A0A9J5ZRK2</accession>
<name>A0A9J5ZRK2_SOLCO</name>
<evidence type="ECO:0000313" key="1">
    <source>
        <dbReference type="EMBL" id="KAG5614841.1"/>
    </source>
</evidence>
<dbReference type="Proteomes" id="UP000824120">
    <property type="component" value="Chromosome 3"/>
</dbReference>
<protein>
    <submittedName>
        <fullName evidence="1">Uncharacterized protein</fullName>
    </submittedName>
</protein>
<proteinExistence type="predicted"/>
<dbReference type="EMBL" id="JACXVP010000003">
    <property type="protein sequence ID" value="KAG5614841.1"/>
    <property type="molecule type" value="Genomic_DNA"/>
</dbReference>
<organism evidence="1 2">
    <name type="scientific">Solanum commersonii</name>
    <name type="common">Commerson's wild potato</name>
    <name type="synonym">Commerson's nightshade</name>
    <dbReference type="NCBI Taxonomy" id="4109"/>
    <lineage>
        <taxon>Eukaryota</taxon>
        <taxon>Viridiplantae</taxon>
        <taxon>Streptophyta</taxon>
        <taxon>Embryophyta</taxon>
        <taxon>Tracheophyta</taxon>
        <taxon>Spermatophyta</taxon>
        <taxon>Magnoliopsida</taxon>
        <taxon>eudicotyledons</taxon>
        <taxon>Gunneridae</taxon>
        <taxon>Pentapetalae</taxon>
        <taxon>asterids</taxon>
        <taxon>lamiids</taxon>
        <taxon>Solanales</taxon>
        <taxon>Solanaceae</taxon>
        <taxon>Solanoideae</taxon>
        <taxon>Solaneae</taxon>
        <taxon>Solanum</taxon>
    </lineage>
</organism>
<keyword evidence="2" id="KW-1185">Reference proteome</keyword>
<dbReference type="OrthoDB" id="1323839at2759"/>
<dbReference type="AlphaFoldDB" id="A0A9J5ZRK2"/>
<comment type="caution">
    <text evidence="1">The sequence shown here is derived from an EMBL/GenBank/DDBJ whole genome shotgun (WGS) entry which is preliminary data.</text>
</comment>